<dbReference type="Pfam" id="PF13365">
    <property type="entry name" value="Trypsin_2"/>
    <property type="match status" value="1"/>
</dbReference>
<dbReference type="EMBL" id="CP019236">
    <property type="protein sequence ID" value="APW36030.1"/>
    <property type="molecule type" value="Genomic_DNA"/>
</dbReference>
<feature type="chain" id="PRO_5012704228" evidence="2">
    <location>
        <begin position="26"/>
        <end position="794"/>
    </location>
</feature>
<dbReference type="PRINTS" id="PR00834">
    <property type="entry name" value="PROTEASES2C"/>
</dbReference>
<dbReference type="SUPFAM" id="SSF50494">
    <property type="entry name" value="Trypsin-like serine proteases"/>
    <property type="match status" value="1"/>
</dbReference>
<dbReference type="PANTHER" id="PTHR12558:SF13">
    <property type="entry name" value="CELL DIVISION CYCLE PROTEIN 27 HOMOLOG"/>
    <property type="match status" value="1"/>
</dbReference>
<sequence>MRKPLFSSRWLTALALVVWGMSAWAASPAWSAEPSADTRDDARRVFDRVAPSVVTVQVQDGHGSGVVVAPGKVATNCHVVRDEPVIRVVTATGEFKAAWTAQLPDVDLCLLSVPELKAAPVALRRSDSLAVGEPVHAVGNPLGFGLAVSSGLLTIVQKGEPYALLVATAPQSPGSSGGGLFDREGRLLGLTTAVLGTGQNLNKIVVADGVADLLAHGAAPPPAVVPPEAERHRADLAEELQASSSWDKLERHALAWTAVQPTAALAWVYLGQAQQTSGRKQEAEASFRRALALDDHLPFAWLTLGDVLYDLNRPDEAEQALAKAESLWPGYPEPARTRARILLAAKQPEAALAQIRESLRKMPERTYAWEQLGAIQEALGHRAEAIAAYTNALRLGSTEAFTKVRLAALAAEDGNASPAFRAGLLKGATAAEEAKMLVALADADHKAGRYAQAEEASRKAVALAPDSARAWNALGGVLVATQRLDAAEDAFGKAIALEPAEPAWLTNRADVRRTRKKTDLAFADVRAALALAPNDVWALRTYGILLLEARAYADADAAFARAHAIEALPPEYVIYWADARQGRNDADGALKMLREVEKTEPVPRALNLVMARVLGRKGDFQGALVYTERAVSADPTESVAWSSKGYALLKLNRLGEAAEALETAVRLDPQLANGWINLGEAQMRALKLGRAIEALEKALSLVPSASDARMFLVQSYMAARLPVKARQQAEKLLEQQPGHLPALGLITMAYLMEGNNAAATETFLKLRSTAPPTARYVRERAIAAGLPQASSLPE</sequence>
<feature type="repeat" description="TPR" evidence="1">
    <location>
        <begin position="366"/>
        <end position="399"/>
    </location>
</feature>
<dbReference type="AlphaFoldDB" id="A0A1P8JQL1"/>
<dbReference type="Gene3D" id="2.40.10.120">
    <property type="match status" value="1"/>
</dbReference>
<dbReference type="OrthoDB" id="8559002at2"/>
<dbReference type="GO" id="GO:0004252">
    <property type="term" value="F:serine-type endopeptidase activity"/>
    <property type="evidence" value="ECO:0007669"/>
    <property type="project" value="InterPro"/>
</dbReference>
<dbReference type="InterPro" id="IPR009003">
    <property type="entry name" value="Peptidase_S1_PA"/>
</dbReference>
<dbReference type="KEGG" id="rhy:RD110_01430"/>
<dbReference type="PANTHER" id="PTHR12558">
    <property type="entry name" value="CELL DIVISION CYCLE 16,23,27"/>
    <property type="match status" value="1"/>
</dbReference>
<evidence type="ECO:0000313" key="4">
    <source>
        <dbReference type="Proteomes" id="UP000186609"/>
    </source>
</evidence>
<dbReference type="PROSITE" id="PS50005">
    <property type="entry name" value="TPR"/>
    <property type="match status" value="6"/>
</dbReference>
<proteinExistence type="predicted"/>
<dbReference type="SUPFAM" id="SSF48452">
    <property type="entry name" value="TPR-like"/>
    <property type="match status" value="4"/>
</dbReference>
<reference evidence="3 4" key="1">
    <citation type="submission" date="2017-01" db="EMBL/GenBank/DDBJ databases">
        <authorList>
            <person name="Mah S.A."/>
            <person name="Swanson W.J."/>
            <person name="Moy G.W."/>
            <person name="Vacquier V.D."/>
        </authorList>
    </citation>
    <scope>NUCLEOTIDE SEQUENCE [LARGE SCALE GENOMIC DNA]</scope>
    <source>
        <strain evidence="3 4">DCY110</strain>
    </source>
</reference>
<dbReference type="InterPro" id="IPR019734">
    <property type="entry name" value="TPR_rpt"/>
</dbReference>
<dbReference type="Gene3D" id="1.25.40.10">
    <property type="entry name" value="Tetratricopeptide repeat domain"/>
    <property type="match status" value="3"/>
</dbReference>
<feature type="repeat" description="TPR" evidence="1">
    <location>
        <begin position="434"/>
        <end position="467"/>
    </location>
</feature>
<evidence type="ECO:0000256" key="2">
    <source>
        <dbReference type="SAM" id="SignalP"/>
    </source>
</evidence>
<organism evidence="3 4">
    <name type="scientific">Rhodoferax koreensis</name>
    <dbReference type="NCBI Taxonomy" id="1842727"/>
    <lineage>
        <taxon>Bacteria</taxon>
        <taxon>Pseudomonadati</taxon>
        <taxon>Pseudomonadota</taxon>
        <taxon>Betaproteobacteria</taxon>
        <taxon>Burkholderiales</taxon>
        <taxon>Comamonadaceae</taxon>
        <taxon>Rhodoferax</taxon>
    </lineage>
</organism>
<keyword evidence="1" id="KW-0802">TPR repeat</keyword>
<dbReference type="STRING" id="1842727.RD110_01430"/>
<name>A0A1P8JQL1_9BURK</name>
<dbReference type="GO" id="GO:0006508">
    <property type="term" value="P:proteolysis"/>
    <property type="evidence" value="ECO:0007669"/>
    <property type="project" value="InterPro"/>
</dbReference>
<gene>
    <name evidence="3" type="ORF">RD110_01430</name>
</gene>
<dbReference type="InterPro" id="IPR011990">
    <property type="entry name" value="TPR-like_helical_dom_sf"/>
</dbReference>
<dbReference type="SMART" id="SM00028">
    <property type="entry name" value="TPR"/>
    <property type="match status" value="11"/>
</dbReference>
<feature type="repeat" description="TPR" evidence="1">
    <location>
        <begin position="672"/>
        <end position="705"/>
    </location>
</feature>
<feature type="repeat" description="TPR" evidence="1">
    <location>
        <begin position="468"/>
        <end position="501"/>
    </location>
</feature>
<dbReference type="InterPro" id="IPR001940">
    <property type="entry name" value="Peptidase_S1C"/>
</dbReference>
<dbReference type="Pfam" id="PF14559">
    <property type="entry name" value="TPR_19"/>
    <property type="match status" value="1"/>
</dbReference>
<feature type="signal peptide" evidence="2">
    <location>
        <begin position="1"/>
        <end position="25"/>
    </location>
</feature>
<dbReference type="Proteomes" id="UP000186609">
    <property type="component" value="Chromosome"/>
</dbReference>
<dbReference type="RefSeq" id="WP_076195988.1">
    <property type="nucleotide sequence ID" value="NZ_CP019236.1"/>
</dbReference>
<evidence type="ECO:0000313" key="3">
    <source>
        <dbReference type="EMBL" id="APW36030.1"/>
    </source>
</evidence>
<protein>
    <submittedName>
        <fullName evidence="3">Uncharacterized protein</fullName>
    </submittedName>
</protein>
<keyword evidence="2" id="KW-0732">Signal</keyword>
<feature type="repeat" description="TPR" evidence="1">
    <location>
        <begin position="264"/>
        <end position="297"/>
    </location>
</feature>
<keyword evidence="4" id="KW-1185">Reference proteome</keyword>
<accession>A0A1P8JQL1</accession>
<feature type="repeat" description="TPR" evidence="1">
    <location>
        <begin position="638"/>
        <end position="671"/>
    </location>
</feature>
<evidence type="ECO:0000256" key="1">
    <source>
        <dbReference type="PROSITE-ProRule" id="PRU00339"/>
    </source>
</evidence>
<dbReference type="Pfam" id="PF13432">
    <property type="entry name" value="TPR_16"/>
    <property type="match status" value="3"/>
</dbReference>